<dbReference type="PANTHER" id="PTHR43656:SF2">
    <property type="entry name" value="BINDING OXIDOREDUCTASE, PUTATIVE (AFU_ORTHOLOGUE AFUA_2G08260)-RELATED"/>
    <property type="match status" value="1"/>
</dbReference>
<dbReference type="InterPro" id="IPR001155">
    <property type="entry name" value="OxRdtase_FMN_N"/>
</dbReference>
<dbReference type="InterPro" id="IPR051799">
    <property type="entry name" value="NADH_flavin_oxidoreductase"/>
</dbReference>
<organism evidence="4 5">
    <name type="scientific">Moraxella lacunata</name>
    <dbReference type="NCBI Taxonomy" id="477"/>
    <lineage>
        <taxon>Bacteria</taxon>
        <taxon>Pseudomonadati</taxon>
        <taxon>Pseudomonadota</taxon>
        <taxon>Gammaproteobacteria</taxon>
        <taxon>Moraxellales</taxon>
        <taxon>Moraxellaceae</taxon>
        <taxon>Moraxella</taxon>
    </lineage>
</organism>
<dbReference type="SUPFAM" id="SSF51395">
    <property type="entry name" value="FMN-linked oxidoreductases"/>
    <property type="match status" value="1"/>
</dbReference>
<proteinExistence type="predicted"/>
<dbReference type="Pfam" id="PF00724">
    <property type="entry name" value="Oxidored_FMN"/>
    <property type="match status" value="1"/>
</dbReference>
<dbReference type="Proteomes" id="UP000092607">
    <property type="component" value="Unassembled WGS sequence"/>
</dbReference>
<comment type="caution">
    <text evidence="4">The sequence shown here is derived from an EMBL/GenBank/DDBJ whole genome shotgun (WGS) entry which is preliminary data.</text>
</comment>
<dbReference type="GO" id="GO:0016491">
    <property type="term" value="F:oxidoreductase activity"/>
    <property type="evidence" value="ECO:0007669"/>
    <property type="project" value="UniProtKB-KW"/>
</dbReference>
<dbReference type="OrthoDB" id="8523426at2"/>
<gene>
    <name evidence="4" type="ORF">A9309_09565</name>
</gene>
<dbReference type="PANTHER" id="PTHR43656">
    <property type="entry name" value="BINDING OXIDOREDUCTASE, PUTATIVE (AFU_ORTHOLOGUE AFUA_2G08260)-RELATED"/>
    <property type="match status" value="1"/>
</dbReference>
<evidence type="ECO:0000313" key="5">
    <source>
        <dbReference type="Proteomes" id="UP000092607"/>
    </source>
</evidence>
<sequence>MLFQPFTFPNGTTAKNRFFKSAMEEQLAHDSKPTDTLVRLYDTWAKGGAGVLVTGNVMINKQGKGSVNDVVADDESSLPMLKKWANAGKQNDTLIIMQINHAGKQSPKAVNATPVAPSAVPLVGMDGFINPPRELQNSEIHELIQAFINTAKLAEQAGFHGVQIHSAHGYLINQFLSPHHNRRDDEWGGSLANRMNFLLKIYKGIRANVGADFLVGVKLNSADFQKGGFDESESIAVVQALSELGIDFIEISGGNYESPQMLTAKPSTKEREAFFLDYAEKARKVCSVPLIITGGFRSEQAMNDALLSGHLDMVGVARPFALVPDLPNQIQNGTYETVQTERIKTGVKPLDDKIGSVLEMDWYMSQMALIGQGKSPNPKLSAWRVLAKTIWENGKAGLSTGRS</sequence>
<evidence type="ECO:0000256" key="2">
    <source>
        <dbReference type="ARBA" id="ARBA00023002"/>
    </source>
</evidence>
<evidence type="ECO:0000259" key="3">
    <source>
        <dbReference type="Pfam" id="PF00724"/>
    </source>
</evidence>
<dbReference type="RefSeq" id="WP_065255634.1">
    <property type="nucleotide sequence ID" value="NZ_JARDJM010000079.1"/>
</dbReference>
<keyword evidence="2" id="KW-0560">Oxidoreductase</keyword>
<reference evidence="4 5" key="1">
    <citation type="submission" date="2016-06" db="EMBL/GenBank/DDBJ databases">
        <title>Draft genome of Moraxella lacunata CCUG 57757A.</title>
        <authorList>
            <person name="Salva-Serra F."/>
            <person name="Engstrom-Jakobsson H."/>
            <person name="Thorell K."/>
            <person name="Gonzales-Siles L."/>
            <person name="Karlsson R."/>
            <person name="Boulund F."/>
            <person name="Engstrand L."/>
            <person name="Kristiansson E."/>
            <person name="Moore E."/>
        </authorList>
    </citation>
    <scope>NUCLEOTIDE SEQUENCE [LARGE SCALE GENOMIC DNA]</scope>
    <source>
        <strain evidence="4 5">CCUG 57757A</strain>
    </source>
</reference>
<accession>A0A1B8PWA4</accession>
<keyword evidence="1" id="KW-0285">Flavoprotein</keyword>
<dbReference type="GO" id="GO:0010181">
    <property type="term" value="F:FMN binding"/>
    <property type="evidence" value="ECO:0007669"/>
    <property type="project" value="InterPro"/>
</dbReference>
<dbReference type="Gene3D" id="3.20.20.70">
    <property type="entry name" value="Aldolase class I"/>
    <property type="match status" value="1"/>
</dbReference>
<evidence type="ECO:0000313" key="4">
    <source>
        <dbReference type="EMBL" id="OBX60231.1"/>
    </source>
</evidence>
<name>A0A1B8PWA4_MORLA</name>
<feature type="domain" description="NADH:flavin oxidoreductase/NADH oxidase N-terminal" evidence="3">
    <location>
        <begin position="2"/>
        <end position="335"/>
    </location>
</feature>
<dbReference type="AlphaFoldDB" id="A0A1B8PWA4"/>
<protein>
    <submittedName>
        <fullName evidence="4">NADH oxidase</fullName>
    </submittedName>
</protein>
<evidence type="ECO:0000256" key="1">
    <source>
        <dbReference type="ARBA" id="ARBA00022630"/>
    </source>
</evidence>
<dbReference type="CDD" id="cd04733">
    <property type="entry name" value="OYE_like_2_FMN"/>
    <property type="match status" value="1"/>
</dbReference>
<dbReference type="EMBL" id="LZMS01000088">
    <property type="protein sequence ID" value="OBX60231.1"/>
    <property type="molecule type" value="Genomic_DNA"/>
</dbReference>
<dbReference type="InterPro" id="IPR013785">
    <property type="entry name" value="Aldolase_TIM"/>
</dbReference>